<dbReference type="RefSeq" id="WP_316025846.1">
    <property type="nucleotide sequence ID" value="NZ_JAWDIO010000002.1"/>
</dbReference>
<evidence type="ECO:0000256" key="1">
    <source>
        <dbReference type="SAM" id="SignalP"/>
    </source>
</evidence>
<reference evidence="3 4" key="1">
    <citation type="submission" date="2023-10" db="EMBL/GenBank/DDBJ databases">
        <title>Glaciecola aquimarina strain GGW-M5 nov., isolated from a coastal seawater.</title>
        <authorList>
            <person name="Bayburt H."/>
            <person name="Kim J.M."/>
            <person name="Choi B.J."/>
            <person name="Jeon C.O."/>
        </authorList>
    </citation>
    <scope>NUCLEOTIDE SEQUENCE [LARGE SCALE GENOMIC DNA]</scope>
    <source>
        <strain evidence="3 4">KCTC 32108</strain>
    </source>
</reference>
<name>A0ABU3SW43_9ALTE</name>
<dbReference type="InterPro" id="IPR051044">
    <property type="entry name" value="MAG_DAG_Lipase"/>
</dbReference>
<evidence type="ECO:0000313" key="3">
    <source>
        <dbReference type="EMBL" id="MDU0354231.1"/>
    </source>
</evidence>
<proteinExistence type="predicted"/>
<accession>A0ABU3SW43</accession>
<organism evidence="3 4">
    <name type="scientific">Paraglaciecola aquimarina</name>
    <dbReference type="NCBI Taxonomy" id="1235557"/>
    <lineage>
        <taxon>Bacteria</taxon>
        <taxon>Pseudomonadati</taxon>
        <taxon>Pseudomonadota</taxon>
        <taxon>Gammaproteobacteria</taxon>
        <taxon>Alteromonadales</taxon>
        <taxon>Alteromonadaceae</taxon>
        <taxon>Paraglaciecola</taxon>
    </lineage>
</organism>
<feature type="domain" description="Serine aminopeptidase S33" evidence="2">
    <location>
        <begin position="51"/>
        <end position="191"/>
    </location>
</feature>
<dbReference type="PANTHER" id="PTHR11614">
    <property type="entry name" value="PHOSPHOLIPASE-RELATED"/>
    <property type="match status" value="1"/>
</dbReference>
<dbReference type="Proteomes" id="UP001247805">
    <property type="component" value="Unassembled WGS sequence"/>
</dbReference>
<comment type="caution">
    <text evidence="3">The sequence shown here is derived from an EMBL/GenBank/DDBJ whole genome shotgun (WGS) entry which is preliminary data.</text>
</comment>
<evidence type="ECO:0000313" key="4">
    <source>
        <dbReference type="Proteomes" id="UP001247805"/>
    </source>
</evidence>
<dbReference type="GO" id="GO:0016787">
    <property type="term" value="F:hydrolase activity"/>
    <property type="evidence" value="ECO:0007669"/>
    <property type="project" value="UniProtKB-KW"/>
</dbReference>
<dbReference type="Gene3D" id="3.40.50.1820">
    <property type="entry name" value="alpha/beta hydrolase"/>
    <property type="match status" value="1"/>
</dbReference>
<gene>
    <name evidence="3" type="ORF">RS130_10065</name>
</gene>
<keyword evidence="3" id="KW-0378">Hydrolase</keyword>
<dbReference type="InterPro" id="IPR022742">
    <property type="entry name" value="Hydrolase_4"/>
</dbReference>
<feature type="chain" id="PRO_5045529142" evidence="1">
    <location>
        <begin position="26"/>
        <end position="288"/>
    </location>
</feature>
<keyword evidence="4" id="KW-1185">Reference proteome</keyword>
<feature type="signal peptide" evidence="1">
    <location>
        <begin position="1"/>
        <end position="25"/>
    </location>
</feature>
<evidence type="ECO:0000259" key="2">
    <source>
        <dbReference type="Pfam" id="PF12146"/>
    </source>
</evidence>
<dbReference type="InterPro" id="IPR029058">
    <property type="entry name" value="AB_hydrolase_fold"/>
</dbReference>
<keyword evidence="1" id="KW-0732">Signal</keyword>
<dbReference type="SUPFAM" id="SSF53474">
    <property type="entry name" value="alpha/beta-Hydrolases"/>
    <property type="match status" value="1"/>
</dbReference>
<dbReference type="Pfam" id="PF12146">
    <property type="entry name" value="Hydrolase_4"/>
    <property type="match status" value="1"/>
</dbReference>
<sequence>MYLSKAILQTCFLLSFIVVSPVSVASEQQILVDGDLIAIYNNGLTAGNNKKPKAVVLMIHGWASQMNEVGDMYLRLAAQLALRDYASLRINIRGESEGEKSRYRLTSTFASRIADAQAGLKYLQKHHPGLPVAVVGFSLGGATAMALAGKEVDAIDSVVLWSTAGDPAHVLNTMPAKVVNEVLNNGAAKLQQWVELTITRQHLLGMLGYDIFNPLKNYSGALLSIRGSDDFVTPQELTIFSHASASPEESVVISGADHIYHSLSTDKQYVERVLAHTVRWFEDTLSFR</sequence>
<protein>
    <submittedName>
        <fullName evidence="3">Alpha/beta fold hydrolase</fullName>
    </submittedName>
</protein>
<dbReference type="EMBL" id="JAWDIO010000002">
    <property type="protein sequence ID" value="MDU0354231.1"/>
    <property type="molecule type" value="Genomic_DNA"/>
</dbReference>